<feature type="signal peptide" evidence="2">
    <location>
        <begin position="1"/>
        <end position="31"/>
    </location>
</feature>
<feature type="domain" description="SLH" evidence="3">
    <location>
        <begin position="94"/>
        <end position="158"/>
    </location>
</feature>
<accession>A0A3E2B131</accession>
<comment type="caution">
    <text evidence="4">The sequence shown here is derived from an EMBL/GenBank/DDBJ whole genome shotgun (WGS) entry which is preliminary data.</text>
</comment>
<evidence type="ECO:0000259" key="3">
    <source>
        <dbReference type="PROSITE" id="PS51272"/>
    </source>
</evidence>
<dbReference type="Pfam" id="PF00395">
    <property type="entry name" value="SLH"/>
    <property type="match status" value="2"/>
</dbReference>
<keyword evidence="2" id="KW-0732">Signal</keyword>
<reference evidence="4 5" key="1">
    <citation type="submission" date="2018-07" db="EMBL/GenBank/DDBJ databases">
        <title>GABA Modulating Bacteria of the Human Gut Microbiota.</title>
        <authorList>
            <person name="Strandwitz P."/>
            <person name="Kim K.H."/>
            <person name="Terekhova D."/>
            <person name="Liu J.K."/>
            <person name="Sharma A."/>
            <person name="Levering J."/>
            <person name="Mcdonald D."/>
            <person name="Dietrich D."/>
            <person name="Ramadhar T.R."/>
            <person name="Lekbua A."/>
            <person name="Mroue N."/>
            <person name="Liston C."/>
            <person name="Stewart E.J."/>
            <person name="Dubin M.J."/>
            <person name="Zengler K."/>
            <person name="Knight R."/>
            <person name="Gilbert J.A."/>
            <person name="Clardy J."/>
            <person name="Lewis K."/>
        </authorList>
    </citation>
    <scope>NUCLEOTIDE SEQUENCE [LARGE SCALE GENOMIC DNA]</scope>
    <source>
        <strain evidence="4 5">KLE1738</strain>
    </source>
</reference>
<feature type="domain" description="SLH" evidence="3">
    <location>
        <begin position="28"/>
        <end position="91"/>
    </location>
</feature>
<gene>
    <name evidence="4" type="ORF">DV520_11510</name>
</gene>
<proteinExistence type="predicted"/>
<dbReference type="Proteomes" id="UP000260649">
    <property type="component" value="Unassembled WGS sequence"/>
</dbReference>
<protein>
    <recommendedName>
        <fullName evidence="3">SLH domain-containing protein</fullName>
    </recommendedName>
</protein>
<evidence type="ECO:0000313" key="5">
    <source>
        <dbReference type="Proteomes" id="UP000260649"/>
    </source>
</evidence>
<evidence type="ECO:0000256" key="2">
    <source>
        <dbReference type="SAM" id="SignalP"/>
    </source>
</evidence>
<keyword evidence="5" id="KW-1185">Reference proteome</keyword>
<dbReference type="OrthoDB" id="1856031at2"/>
<evidence type="ECO:0000256" key="1">
    <source>
        <dbReference type="ARBA" id="ARBA00022737"/>
    </source>
</evidence>
<dbReference type="InterPro" id="IPR001119">
    <property type="entry name" value="SLH_dom"/>
</dbReference>
<dbReference type="PROSITE" id="PS51272">
    <property type="entry name" value="SLH"/>
    <property type="match status" value="2"/>
</dbReference>
<name>A0A3E2B131_9FIRM</name>
<dbReference type="GeneID" id="97996359"/>
<dbReference type="AlphaFoldDB" id="A0A3E2B131"/>
<dbReference type="EMBL" id="QQRQ01000038">
    <property type="protein sequence ID" value="RFT05651.1"/>
    <property type="molecule type" value="Genomic_DNA"/>
</dbReference>
<feature type="chain" id="PRO_5017795933" description="SLH domain-containing protein" evidence="2">
    <location>
        <begin position="32"/>
        <end position="971"/>
    </location>
</feature>
<keyword evidence="1" id="KW-0677">Repeat</keyword>
<sequence length="971" mass="103340">MRGKEFPQKKVLSLVLCVAVMLSVMVMGAGAAFSDQDKIENTEAVDACSALNIIGGYEDGSYHPERNIKRSEITKMICVALNGGKEPNLATPGTPTFSDVRGTTAAWAEKYIESCVSQGIVSGVGGGRFSPAGNVTASQLAKMLLVCLGYDADIEEFTGNAWDTNVNVVATQKGIYEGLSGLDVSAALTRDNAAQMVWNALQATEVTYKYTLVSENGQLVSKVELVDKTGENGNKITLLEDKYSGAGIYEGILTGAGELGTAGKDKIGMSNVDKLNGATLKEDEVTNQIWTYSNDVTNLYMQYVKVLVNNKGDAYGVFPVAKENTVVTAAFSDVELVSKATSTADGKVKIDGTEYKFAWIDGDPGAAAPIQGLTNKTMNDLKKEASNSADVITFISNDGDNKFDLAIVNPMIEFGKVTYVGEDEITAAGETYDPAEDIIPDDLAKDDYVAIYKDLYTDNYKLVKADKVSGKVTGTKGNPATDVKVDGTWYALAAEKNGSFDGMVGIAGKEASNGGTYDLYCINGVAYYVDEKQAGSTDTAYVLAAPGSMDTDGNYQVKLLFADGSTKVIGADQPYNSGFVGELVTYDINDGAYELKKVASGNTAGGDSVVTLKSFDKTKKKVTTDSGDYRVADSAVVYVIYKDGGDKQKVISGETLNALGANFGTSGTAVIDDGLATVVLLKSNSYLPGSNADKLYGYVTSDVVSNKEDDISFRSFTVWTSEEESIEVKVKSESADIKKGDLISFEMTEDNFIESVKSESEADIGYQLNVSDPVAIKDFTASWVSFYYDGDYDLADDAKYLYVNTADSKGVKGGSLSEASETANEGVYYANAKYVLNDDKEIVLIVVDTKNKWDDAETVKKDAAAPKSISLTAGSGSGLTVNGFTYDAAKKTYEVTASTFAASSADKLKLTVTTAEKTKDNITVSGDPVTAGEYTSGSDLTLTKAGKVTFKVTISQDNCNDVVYTINVTVS</sequence>
<organism evidence="4 5">
    <name type="scientific">Evtepia gabavorous</name>
    <dbReference type="NCBI Taxonomy" id="2211183"/>
    <lineage>
        <taxon>Bacteria</taxon>
        <taxon>Bacillati</taxon>
        <taxon>Bacillota</taxon>
        <taxon>Clostridia</taxon>
        <taxon>Eubacteriales</taxon>
        <taxon>Evtepia</taxon>
    </lineage>
</organism>
<dbReference type="RefSeq" id="WP_117142952.1">
    <property type="nucleotide sequence ID" value="NZ_QIML01000038.1"/>
</dbReference>
<evidence type="ECO:0000313" key="4">
    <source>
        <dbReference type="EMBL" id="RFT05651.1"/>
    </source>
</evidence>